<protein>
    <submittedName>
        <fullName evidence="4">Uncharacterized protein</fullName>
    </submittedName>
</protein>
<dbReference type="InterPro" id="IPR019775">
    <property type="entry name" value="WD40_repeat_CS"/>
</dbReference>
<feature type="non-terminal residue" evidence="4">
    <location>
        <position position="1"/>
    </location>
</feature>
<dbReference type="EMBL" id="HACM01004597">
    <property type="protein sequence ID" value="CRZ05039.1"/>
    <property type="molecule type" value="Transcribed_RNA"/>
</dbReference>
<dbReference type="SMART" id="SM00320">
    <property type="entry name" value="WD40"/>
    <property type="match status" value="2"/>
</dbReference>
<dbReference type="PANTHER" id="PTHR19869:SF1">
    <property type="entry name" value="WD REPEAT-CONTAINING PROTEIN 31"/>
    <property type="match status" value="1"/>
</dbReference>
<dbReference type="AlphaFoldDB" id="A0A0H5R9E8"/>
<dbReference type="PROSITE" id="PS00678">
    <property type="entry name" value="WD_REPEATS_1"/>
    <property type="match status" value="1"/>
</dbReference>
<proteinExistence type="predicted"/>
<dbReference type="InterPro" id="IPR040066">
    <property type="entry name" value="WDR31"/>
</dbReference>
<organism evidence="4">
    <name type="scientific">Spongospora subterranea</name>
    <dbReference type="NCBI Taxonomy" id="70186"/>
    <lineage>
        <taxon>Eukaryota</taxon>
        <taxon>Sar</taxon>
        <taxon>Rhizaria</taxon>
        <taxon>Endomyxa</taxon>
        <taxon>Phytomyxea</taxon>
        <taxon>Plasmodiophorida</taxon>
        <taxon>Plasmodiophoridae</taxon>
        <taxon>Spongospora</taxon>
    </lineage>
</organism>
<keyword evidence="2" id="KW-0677">Repeat</keyword>
<dbReference type="PROSITE" id="PS50294">
    <property type="entry name" value="WD_REPEATS_REGION"/>
    <property type="match status" value="2"/>
</dbReference>
<sequence length="118" mass="13331">CYGGQENTVVSCSNDRSICLYNWLDDQILKTWKGHEACVNKVVYSAKSGSVISCSRDKSIRIWTESQDEAVAIINDAHRLTIQTIDLNHDGSTLCSGSRDYHVSFWDLNTRTRLRSSD</sequence>
<feature type="non-terminal residue" evidence="4">
    <location>
        <position position="118"/>
    </location>
</feature>
<evidence type="ECO:0000256" key="1">
    <source>
        <dbReference type="ARBA" id="ARBA00022574"/>
    </source>
</evidence>
<dbReference type="Pfam" id="PF00400">
    <property type="entry name" value="WD40"/>
    <property type="match status" value="2"/>
</dbReference>
<feature type="repeat" description="WD" evidence="3">
    <location>
        <begin position="75"/>
        <end position="116"/>
    </location>
</feature>
<reference evidence="4" key="1">
    <citation type="submission" date="2015-04" db="EMBL/GenBank/DDBJ databases">
        <title>The genome sequence of the plant pathogenic Rhizarian Plasmodiophora brassicae reveals insights in its biotrophic life cycle and the origin of chitin synthesis.</title>
        <authorList>
            <person name="Schwelm A."/>
            <person name="Fogelqvist J."/>
            <person name="Knaust A."/>
            <person name="Julke S."/>
            <person name="Lilja T."/>
            <person name="Dhandapani V."/>
            <person name="Bonilla-Rosso G."/>
            <person name="Karlsson M."/>
            <person name="Shevchenko A."/>
            <person name="Choi S.R."/>
            <person name="Kim H.G."/>
            <person name="Park J.Y."/>
            <person name="Lim Y.P."/>
            <person name="Ludwig-Muller J."/>
            <person name="Dixelius C."/>
        </authorList>
    </citation>
    <scope>NUCLEOTIDE SEQUENCE</scope>
    <source>
        <tissue evidence="4">Potato root galls</tissue>
    </source>
</reference>
<evidence type="ECO:0000256" key="3">
    <source>
        <dbReference type="PROSITE-ProRule" id="PRU00221"/>
    </source>
</evidence>
<name>A0A0H5R9E8_9EUKA</name>
<evidence type="ECO:0000313" key="4">
    <source>
        <dbReference type="EMBL" id="CRZ05039.1"/>
    </source>
</evidence>
<evidence type="ECO:0000256" key="2">
    <source>
        <dbReference type="ARBA" id="ARBA00022737"/>
    </source>
</evidence>
<dbReference type="InterPro" id="IPR015943">
    <property type="entry name" value="WD40/YVTN_repeat-like_dom_sf"/>
</dbReference>
<dbReference type="Gene3D" id="2.130.10.10">
    <property type="entry name" value="YVTN repeat-like/Quinoprotein amine dehydrogenase"/>
    <property type="match status" value="1"/>
</dbReference>
<dbReference type="PROSITE" id="PS50082">
    <property type="entry name" value="WD_REPEATS_2"/>
    <property type="match status" value="2"/>
</dbReference>
<accession>A0A0H5R9E8</accession>
<dbReference type="PANTHER" id="PTHR19869">
    <property type="entry name" value="SPERMATID WD-REPEAT PROTEIN"/>
    <property type="match status" value="1"/>
</dbReference>
<dbReference type="InterPro" id="IPR001680">
    <property type="entry name" value="WD40_rpt"/>
</dbReference>
<dbReference type="InterPro" id="IPR036322">
    <property type="entry name" value="WD40_repeat_dom_sf"/>
</dbReference>
<dbReference type="SUPFAM" id="SSF50978">
    <property type="entry name" value="WD40 repeat-like"/>
    <property type="match status" value="1"/>
</dbReference>
<feature type="repeat" description="WD" evidence="3">
    <location>
        <begin position="32"/>
        <end position="73"/>
    </location>
</feature>
<keyword evidence="1 3" id="KW-0853">WD repeat</keyword>